<dbReference type="PRINTS" id="PR00463">
    <property type="entry name" value="EP450I"/>
</dbReference>
<dbReference type="GO" id="GO:0005506">
    <property type="term" value="F:iron ion binding"/>
    <property type="evidence" value="ECO:0007669"/>
    <property type="project" value="InterPro"/>
</dbReference>
<dbReference type="VEuPathDB" id="VectorBase:AGAP004665"/>
<name>A9Q615_ANOGA</name>
<comment type="cofactor">
    <cofactor evidence="5">
        <name>heme</name>
        <dbReference type="ChEBI" id="CHEBI:30413"/>
    </cofactor>
</comment>
<dbReference type="EMBL" id="EF546762">
    <property type="protein sequence ID" value="ABU42522.1"/>
    <property type="molecule type" value="mRNA"/>
</dbReference>
<reference evidence="7" key="1">
    <citation type="submission" date="2007-04" db="EMBL/GenBank/DDBJ databases">
        <authorList>
            <person name="Guittard E."/>
            <person name="Pondeville E."/>
            <person name="Dauphin-Villemant C."/>
        </authorList>
    </citation>
    <scope>NUCLEOTIDE SEQUENCE</scope>
    <source>
        <strain evidence="7">Yaounde</strain>
    </source>
</reference>
<keyword evidence="6" id="KW-0732">Signal</keyword>
<evidence type="ECO:0000256" key="5">
    <source>
        <dbReference type="PIRSR" id="PIRSR602401-1"/>
    </source>
</evidence>
<dbReference type="InterPro" id="IPR002401">
    <property type="entry name" value="Cyt_P450_E_grp-I"/>
</dbReference>
<keyword evidence="5" id="KW-0349">Heme</keyword>
<keyword evidence="4" id="KW-0560">Oxidoreductase</keyword>
<dbReference type="InterPro" id="IPR001128">
    <property type="entry name" value="Cyt_P450"/>
</dbReference>
<dbReference type="FunFam" id="1.10.630.10:FF:000070">
    <property type="entry name" value="cytochrome P450 18a1"/>
    <property type="match status" value="1"/>
</dbReference>
<dbReference type="AlphaFoldDB" id="A9Q615"/>
<dbReference type="GO" id="GO:0004497">
    <property type="term" value="F:monooxygenase activity"/>
    <property type="evidence" value="ECO:0007669"/>
    <property type="project" value="UniProtKB-KW"/>
</dbReference>
<organism evidence="7">
    <name type="scientific">Anopheles gambiae</name>
    <name type="common">African malaria mosquito</name>
    <dbReference type="NCBI Taxonomy" id="7165"/>
    <lineage>
        <taxon>Eukaryota</taxon>
        <taxon>Metazoa</taxon>
        <taxon>Ecdysozoa</taxon>
        <taxon>Arthropoda</taxon>
        <taxon>Hexapoda</taxon>
        <taxon>Insecta</taxon>
        <taxon>Pterygota</taxon>
        <taxon>Neoptera</taxon>
        <taxon>Endopterygota</taxon>
        <taxon>Diptera</taxon>
        <taxon>Nematocera</taxon>
        <taxon>Culicoidea</taxon>
        <taxon>Culicidae</taxon>
        <taxon>Anophelinae</taxon>
        <taxon>Anopheles</taxon>
    </lineage>
</organism>
<dbReference type="HOGENOM" id="CLU_001570_22_0_1"/>
<evidence type="ECO:0000256" key="1">
    <source>
        <dbReference type="ARBA" id="ARBA00010617"/>
    </source>
</evidence>
<keyword evidence="2 5" id="KW-0479">Metal-binding</keyword>
<dbReference type="FunCoup" id="A9Q615">
    <property type="interactions" value="26"/>
</dbReference>
<comment type="similarity">
    <text evidence="1">Belongs to the cytochrome P450 family.</text>
</comment>
<sequence length="505" mass="57782">MIMLMCLVILVLFCCIFITLLSRHKKPPGPYGFPFIGCLTLIDPLKPYETFSRLARQYGTTYGLWMGQVYTVVLTDPTLIRTILSKDEATGRAPLFITHGIMGGHGIICAQGNLWRDQRRLSIDWLRKLGMVKYGCARLNLERRINSGLIEMLQDIDNMVDKAPQGLNPSPIIHHVLGNLLNDLVFGIKYEKNNVTWKYLQHLQEEGVKHIGVSMAVNFLPFLRYLPSTRRTINFLLSGKHQTHAIYDALISHQRSKLRSCDTFIEEQEECILTYFLKEAAKRQEAGRPDAAFCDDIQLRHLMADLFGAGVDTTFTTIRWALLYIALYPTVQKRLREELRQRLVVNEPPSLKDVEALPYLRATIAEVQRIRTVVPLGIPHGTTKEIKIGDFKIPSNTMIMPVVWAVHMNPILFNAPNTFKPERFLDLEGRFSIPNYFLPFQVGKRMCLGEELARNILHLYIANIVSHYDWIRISPEDAMLIDLTGNCGLTLTPPDYIIIFSKNNK</sequence>
<dbReference type="GO" id="GO:0016705">
    <property type="term" value="F:oxidoreductase activity, acting on paired donors, with incorporation or reduction of molecular oxygen"/>
    <property type="evidence" value="ECO:0007669"/>
    <property type="project" value="InterPro"/>
</dbReference>
<protein>
    <submittedName>
        <fullName evidence="7">CYP306A1</fullName>
    </submittedName>
</protein>
<dbReference type="InterPro" id="IPR050182">
    <property type="entry name" value="Cytochrome_P450_fam2"/>
</dbReference>
<evidence type="ECO:0000313" key="7">
    <source>
        <dbReference type="EMBL" id="ABU42522.1"/>
    </source>
</evidence>
<dbReference type="PANTHER" id="PTHR24300">
    <property type="entry name" value="CYTOCHROME P450 508A4-RELATED"/>
    <property type="match status" value="1"/>
</dbReference>
<dbReference type="SUPFAM" id="SSF48264">
    <property type="entry name" value="Cytochrome P450"/>
    <property type="match status" value="1"/>
</dbReference>
<dbReference type="InterPro" id="IPR036396">
    <property type="entry name" value="Cyt_P450_sf"/>
</dbReference>
<reference evidence="7" key="2">
    <citation type="journal article" date="2008" name="Proc. Natl. Acad. Sci. U.S.A.">
        <title>Anopheles gambiae males produce and transfer the vitellogenic steroid hormone 20-hydroxyecdysone to females during mating.</title>
        <authorList>
            <person name="Pondeville E."/>
            <person name="Maria A."/>
            <person name="Jacques J.C."/>
            <person name="Bourgouin C."/>
            <person name="Dauphin-Villemant C."/>
        </authorList>
    </citation>
    <scope>NUCLEOTIDE SEQUENCE</scope>
    <source>
        <strain evidence="7">Yaounde</strain>
    </source>
</reference>
<dbReference type="Pfam" id="PF00067">
    <property type="entry name" value="p450"/>
    <property type="match status" value="1"/>
</dbReference>
<feature type="chain" id="PRO_5002739967" evidence="6">
    <location>
        <begin position="22"/>
        <end position="505"/>
    </location>
</feature>
<dbReference type="InParanoid" id="A9Q615"/>
<dbReference type="PANTHER" id="PTHR24300:SF403">
    <property type="entry name" value="CYTOCHROME P450 306A1"/>
    <property type="match status" value="1"/>
</dbReference>
<keyword evidence="4" id="KW-0503">Monooxygenase</keyword>
<evidence type="ECO:0000256" key="4">
    <source>
        <dbReference type="ARBA" id="ARBA00023033"/>
    </source>
</evidence>
<evidence type="ECO:0000256" key="3">
    <source>
        <dbReference type="ARBA" id="ARBA00023004"/>
    </source>
</evidence>
<dbReference type="VEuPathDB" id="VectorBase:AGAMI1_000349"/>
<evidence type="ECO:0000256" key="6">
    <source>
        <dbReference type="SAM" id="SignalP"/>
    </source>
</evidence>
<keyword evidence="3 5" id="KW-0408">Iron</keyword>
<feature type="signal peptide" evidence="6">
    <location>
        <begin position="1"/>
        <end position="21"/>
    </location>
</feature>
<dbReference type="PRINTS" id="PR00385">
    <property type="entry name" value="P450"/>
</dbReference>
<accession>A9Q615</accession>
<feature type="binding site" description="axial binding residue" evidence="5">
    <location>
        <position position="447"/>
    </location>
    <ligand>
        <name>heme</name>
        <dbReference type="ChEBI" id="CHEBI:30413"/>
    </ligand>
    <ligandPart>
        <name>Fe</name>
        <dbReference type="ChEBI" id="CHEBI:18248"/>
    </ligandPart>
</feature>
<evidence type="ECO:0000256" key="2">
    <source>
        <dbReference type="ARBA" id="ARBA00022723"/>
    </source>
</evidence>
<proteinExistence type="evidence at transcript level"/>
<dbReference type="GO" id="GO:0020037">
    <property type="term" value="F:heme binding"/>
    <property type="evidence" value="ECO:0007669"/>
    <property type="project" value="InterPro"/>
</dbReference>
<dbReference type="Gene3D" id="1.10.630.10">
    <property type="entry name" value="Cytochrome P450"/>
    <property type="match status" value="1"/>
</dbReference>